<dbReference type="InterPro" id="IPR059090">
    <property type="entry name" value="ALA1_helical"/>
</dbReference>
<evidence type="ECO:0000256" key="11">
    <source>
        <dbReference type="ARBA" id="ARBA00022723"/>
    </source>
</evidence>
<dbReference type="InterPro" id="IPR000626">
    <property type="entry name" value="Ubiquitin-like_dom"/>
</dbReference>
<dbReference type="SUPFAM" id="SSF50447">
    <property type="entry name" value="Translation proteins"/>
    <property type="match status" value="1"/>
</dbReference>
<dbReference type="Gene3D" id="3.10.310.40">
    <property type="match status" value="1"/>
</dbReference>
<dbReference type="InterPro" id="IPR018163">
    <property type="entry name" value="Thr/Ala-tRNA-synth_IIc_edit"/>
</dbReference>
<dbReference type="PROSITE" id="PS50053">
    <property type="entry name" value="UBIQUITIN_2"/>
    <property type="match status" value="1"/>
</dbReference>
<dbReference type="InterPro" id="IPR018164">
    <property type="entry name" value="Ala-tRNA-synth_IIc_N"/>
</dbReference>
<evidence type="ECO:0000313" key="27">
    <source>
        <dbReference type="EnsemblMetazoa" id="XP_022668440"/>
    </source>
</evidence>
<dbReference type="Gene3D" id="3.30.980.10">
    <property type="entry name" value="Threonyl-trna Synthetase, Chain A, domain 2"/>
    <property type="match status" value="1"/>
</dbReference>
<comment type="similarity">
    <text evidence="3">Belongs to the class-II aminoacyl-tRNA synthetase family. Alax-L subfamily.</text>
</comment>
<keyword evidence="8" id="KW-1017">Isopeptide bond</keyword>
<evidence type="ECO:0000256" key="16">
    <source>
        <dbReference type="ARBA" id="ARBA00022843"/>
    </source>
</evidence>
<dbReference type="Pfam" id="PF01411">
    <property type="entry name" value="tRNA-synt_2c"/>
    <property type="match status" value="1"/>
</dbReference>
<keyword evidence="16" id="KW-0832">Ubl conjugation</keyword>
<dbReference type="Pfam" id="PF26023">
    <property type="entry name" value="ALA1"/>
    <property type="match status" value="1"/>
</dbReference>
<comment type="subunit">
    <text evidence="23">Monomer.</text>
</comment>
<reference evidence="27" key="1">
    <citation type="submission" date="2021-01" db="UniProtKB">
        <authorList>
            <consortium name="EnsemblMetazoa"/>
        </authorList>
    </citation>
    <scope>IDENTIFICATION</scope>
</reference>
<dbReference type="InterPro" id="IPR018165">
    <property type="entry name" value="Ala-tRNA-synth_IIc_core"/>
</dbReference>
<feature type="coiled-coil region" evidence="24">
    <location>
        <begin position="832"/>
        <end position="903"/>
    </location>
</feature>
<evidence type="ECO:0000259" key="25">
    <source>
        <dbReference type="PROSITE" id="PS50053"/>
    </source>
</evidence>
<dbReference type="InterPro" id="IPR009000">
    <property type="entry name" value="Transl_B-barrel_sf"/>
</dbReference>
<dbReference type="InterPro" id="IPR029071">
    <property type="entry name" value="Ubiquitin-like_domsf"/>
</dbReference>
<dbReference type="InterPro" id="IPR012947">
    <property type="entry name" value="tRNA_SAD"/>
</dbReference>
<evidence type="ECO:0000256" key="17">
    <source>
        <dbReference type="ARBA" id="ARBA00022884"/>
    </source>
</evidence>
<evidence type="ECO:0000256" key="8">
    <source>
        <dbReference type="ARBA" id="ARBA00022499"/>
    </source>
</evidence>
<keyword evidence="7" id="KW-0963">Cytoplasm</keyword>
<dbReference type="InterPro" id="IPR023033">
    <property type="entry name" value="Ala_tRNA_ligase_euk/bac"/>
</dbReference>
<evidence type="ECO:0000256" key="24">
    <source>
        <dbReference type="SAM" id="Coils"/>
    </source>
</evidence>
<evidence type="ECO:0000256" key="14">
    <source>
        <dbReference type="ARBA" id="ARBA00022833"/>
    </source>
</evidence>
<evidence type="ECO:0000256" key="21">
    <source>
        <dbReference type="ARBA" id="ARBA00032577"/>
    </source>
</evidence>
<evidence type="ECO:0000313" key="28">
    <source>
        <dbReference type="Proteomes" id="UP000594260"/>
    </source>
</evidence>
<dbReference type="Gene3D" id="3.10.20.90">
    <property type="entry name" value="Phosphatidylinositol 3-kinase Catalytic Subunit, Chain A, domain 1"/>
    <property type="match status" value="1"/>
</dbReference>
<dbReference type="InterPro" id="IPR018162">
    <property type="entry name" value="Ala-tRNA-ligase_IIc_anticod-bd"/>
</dbReference>
<dbReference type="SMART" id="SM00863">
    <property type="entry name" value="tRNA_SAD"/>
    <property type="match status" value="1"/>
</dbReference>
<evidence type="ECO:0000256" key="22">
    <source>
        <dbReference type="ARBA" id="ARBA00048300"/>
    </source>
</evidence>
<evidence type="ECO:0000256" key="1">
    <source>
        <dbReference type="ARBA" id="ARBA00004123"/>
    </source>
</evidence>
<dbReference type="CTD" id="34156"/>
<proteinExistence type="inferred from homology"/>
<name>A0A7M7KKY2_VARDE</name>
<dbReference type="InterPro" id="IPR003156">
    <property type="entry name" value="DHHA1_dom"/>
</dbReference>
<dbReference type="OMA" id="NKKDNFW"/>
<keyword evidence="17 23" id="KW-0694">RNA-binding</keyword>
<keyword evidence="19 23" id="KW-0030">Aminoacyl-tRNA synthetase</keyword>
<dbReference type="GO" id="GO:0005634">
    <property type="term" value="C:nucleus"/>
    <property type="evidence" value="ECO:0007669"/>
    <property type="project" value="UniProtKB-SubCell"/>
</dbReference>
<dbReference type="GO" id="GO:0004813">
    <property type="term" value="F:alanine-tRNA ligase activity"/>
    <property type="evidence" value="ECO:0007669"/>
    <property type="project" value="UniProtKB-UniRule"/>
</dbReference>
<dbReference type="FunFam" id="3.30.930.10:FF:000011">
    <property type="entry name" value="Alanine--tRNA ligase, cytoplasmic"/>
    <property type="match status" value="1"/>
</dbReference>
<dbReference type="GO" id="GO:0000049">
    <property type="term" value="F:tRNA binding"/>
    <property type="evidence" value="ECO:0007669"/>
    <property type="project" value="UniProtKB-KW"/>
</dbReference>
<keyword evidence="13 23" id="KW-0547">Nucleotide-binding</keyword>
<dbReference type="SUPFAM" id="SSF101353">
    <property type="entry name" value="Putative anticodon-binding domain of alanyl-tRNA synthetase (AlaRS)"/>
    <property type="match status" value="1"/>
</dbReference>
<feature type="binding site" evidence="23">
    <location>
        <position position="659"/>
    </location>
    <ligand>
        <name>Zn(2+)</name>
        <dbReference type="ChEBI" id="CHEBI:29105"/>
    </ligand>
</feature>
<dbReference type="InterPro" id="IPR002318">
    <property type="entry name" value="Ala-tRNA-lgiase_IIc"/>
</dbReference>
<evidence type="ECO:0000259" key="26">
    <source>
        <dbReference type="PROSITE" id="PS50860"/>
    </source>
</evidence>
<evidence type="ECO:0000256" key="3">
    <source>
        <dbReference type="ARBA" id="ARBA00008429"/>
    </source>
</evidence>
<dbReference type="Pfam" id="PF02272">
    <property type="entry name" value="DHHA1"/>
    <property type="match status" value="1"/>
</dbReference>
<keyword evidence="28" id="KW-1185">Reference proteome</keyword>
<dbReference type="SUPFAM" id="SSF55186">
    <property type="entry name" value="ThrRS/AlaRS common domain"/>
    <property type="match status" value="1"/>
</dbReference>
<dbReference type="FunFam" id="3.10.20.90:FF:000469">
    <property type="entry name" value="Polyubiquitin-C"/>
    <property type="match status" value="1"/>
</dbReference>
<evidence type="ECO:0000256" key="19">
    <source>
        <dbReference type="ARBA" id="ARBA00023146"/>
    </source>
</evidence>
<dbReference type="SUPFAM" id="SSF55681">
    <property type="entry name" value="Class II aaRS and biotin synthetases"/>
    <property type="match status" value="1"/>
</dbReference>
<evidence type="ECO:0000256" key="15">
    <source>
        <dbReference type="ARBA" id="ARBA00022840"/>
    </source>
</evidence>
<evidence type="ECO:0000256" key="4">
    <source>
        <dbReference type="ARBA" id="ARBA00008430"/>
    </source>
</evidence>
<dbReference type="NCBIfam" id="TIGR00344">
    <property type="entry name" value="alaS"/>
    <property type="match status" value="1"/>
</dbReference>
<keyword evidence="12" id="KW-0677">Repeat</keyword>
<comment type="catalytic activity">
    <reaction evidence="22 23">
        <text>tRNA(Ala) + L-alanine + ATP = L-alanyl-tRNA(Ala) + AMP + diphosphate</text>
        <dbReference type="Rhea" id="RHEA:12540"/>
        <dbReference type="Rhea" id="RHEA-COMP:9657"/>
        <dbReference type="Rhea" id="RHEA-COMP:9923"/>
        <dbReference type="ChEBI" id="CHEBI:30616"/>
        <dbReference type="ChEBI" id="CHEBI:33019"/>
        <dbReference type="ChEBI" id="CHEBI:57972"/>
        <dbReference type="ChEBI" id="CHEBI:78442"/>
        <dbReference type="ChEBI" id="CHEBI:78497"/>
        <dbReference type="ChEBI" id="CHEBI:456215"/>
        <dbReference type="EC" id="6.1.1.7"/>
    </reaction>
</comment>
<keyword evidence="14 23" id="KW-0862">Zinc</keyword>
<keyword evidence="24" id="KW-0175">Coiled coil</keyword>
<dbReference type="GO" id="GO:0008270">
    <property type="term" value="F:zinc ion binding"/>
    <property type="evidence" value="ECO:0007669"/>
    <property type="project" value="UniProtKB-UniRule"/>
</dbReference>
<dbReference type="GO" id="GO:0006419">
    <property type="term" value="P:alanyl-tRNA aminoacylation"/>
    <property type="evidence" value="ECO:0007669"/>
    <property type="project" value="InterPro"/>
</dbReference>
<dbReference type="HAMAP" id="MF_00036_B">
    <property type="entry name" value="Ala_tRNA_synth_B"/>
    <property type="match status" value="1"/>
</dbReference>
<feature type="domain" description="Alanyl-transfer RNA synthetases family profile" evidence="26">
    <location>
        <begin position="55"/>
        <end position="821"/>
    </location>
</feature>
<dbReference type="InterPro" id="IPR050058">
    <property type="entry name" value="Ala-tRNA_ligase"/>
</dbReference>
<dbReference type="InParanoid" id="A0A7M7KKY2"/>
<protein>
    <recommendedName>
        <fullName evidence="6">Alanine--tRNA ligase</fullName>
        <ecNumber evidence="5">6.1.1.7</ecNumber>
    </recommendedName>
    <alternativeName>
        <fullName evidence="21">Alanyl-tRNA synthetase</fullName>
    </alternativeName>
</protein>
<evidence type="ECO:0000256" key="23">
    <source>
        <dbReference type="HAMAP-Rule" id="MF_03133"/>
    </source>
</evidence>
<evidence type="ECO:0000256" key="2">
    <source>
        <dbReference type="ARBA" id="ARBA00004496"/>
    </source>
</evidence>
<dbReference type="GO" id="GO:0002161">
    <property type="term" value="F:aminoacyl-tRNA deacylase activity"/>
    <property type="evidence" value="ECO:0007669"/>
    <property type="project" value="TreeGrafter"/>
</dbReference>
<dbReference type="AlphaFoldDB" id="A0A7M7KKY2"/>
<evidence type="ECO:0000256" key="6">
    <source>
        <dbReference type="ARBA" id="ARBA00017959"/>
    </source>
</evidence>
<keyword evidence="20" id="KW-0539">Nucleus</keyword>
<dbReference type="Proteomes" id="UP000594260">
    <property type="component" value="Unplaced"/>
</dbReference>
<feature type="binding site" evidence="23">
    <location>
        <position position="663"/>
    </location>
    <ligand>
        <name>Zn(2+)</name>
        <dbReference type="ChEBI" id="CHEBI:29105"/>
    </ligand>
</feature>
<evidence type="ECO:0000256" key="7">
    <source>
        <dbReference type="ARBA" id="ARBA00022490"/>
    </source>
</evidence>
<dbReference type="PANTHER" id="PTHR11777:SF9">
    <property type="entry name" value="ALANINE--TRNA LIGASE, CYTOPLASMIC"/>
    <property type="match status" value="1"/>
</dbReference>
<evidence type="ECO:0000256" key="12">
    <source>
        <dbReference type="ARBA" id="ARBA00022737"/>
    </source>
</evidence>
<dbReference type="FunCoup" id="A0A7M7KKY2">
    <property type="interactions" value="1792"/>
</dbReference>
<dbReference type="Gene3D" id="2.40.30.130">
    <property type="match status" value="1"/>
</dbReference>
<sequence length="1017" mass="113188">MMSTAVSTSRPDVLKIFVKTLTGRTITLEVEPSETIATVKEKICDKLLTETKRMSSAKEIRSKFIAFFRDKYAHTEVPSSCVIPHDDPTLLFTNAGMNQFKPIFLGTVDPSTEAAKWKRTVDTQKCIRAGGKHNDLDDVGKDVYHHTFFEMLGNWSFGDYFKKEICAWAWELLTKEYGLAEDRLYVTYFGGNKDADLEPDEECKNIWKALGLPENRILPGNMKDNFWEMGETGPCGPCSEIHYDRLGGRNAAHLVNMDDPDVLEIWNLVFIQFNRESDGKLKPLPKKHVDTGMGLERLVSVIQNKRANYDTDLFVPIFEAIQKATGVRAYTGKVGDDDTDGIDMAYRVLADHARTLSIALSDGGHPDNVGRGYVLRRILRRAVRYATEKMGAQPGMFAGLVPVVVEILGDVFPELRKDPEGIMEIINEEEAQFLKTLSRGRRLLEKSISKLERKALLPGEVAWRLYDTYGFPVDLTQLMVEEKGIFVDMVAYEKAKQAAQLASQGGGDRADDTSKLDVHAIAELQDQKKVPATDDSPKYNYSSKYMGREALYEFESCKGKVVAIRMNKQFVDEAHSGSLCGLILDRTSFYAEQGGQIYDTGFMQAVCADDDVEFAVNEVHLQGGYVVHIGRIVEGTVKVGDELRLLIDEMRRLSIMRNHTGTHVLNYALRRVLSADADQRGSLVAPERMRFDFTSNRPMTAAEIRQAEEAASELIWKNGNVFAKDSSLAQAKAVKGLRAVFNETYPDPVRVVSIGVPVDELLANPDRGDALNTSVEFCGGTHLVNVSHIADFVISQEEAIAKGIRRVVALTGLEAAKAVKRAELFEAKVNCIKEDLSKNKSLAKRIAELSEEISQSTISCWRKDDLRNELKKVKKVLDDQDKQNKAAAQMEALEEIKRELTDRGRAPQFLVKQLQVGNNAKALDIVLKQIRALAPSAAAMLFSVDEERGRLICLCGVPKQVVADKGLSAVEWVRQVAEVIGGKGGGKDESAQASGTNPHALNRAMELAKEFARLKFV</sequence>
<feature type="domain" description="Ubiquitin-like" evidence="25">
    <location>
        <begin position="14"/>
        <end position="46"/>
    </location>
</feature>
<comment type="domain">
    <text evidence="23">Consists of three domains; the N-terminal catalytic domain, the editing domain and the C-terminal C-Ala domain. The editing domain removes incorrectly charged amino acids, while the C-Ala domain, along with tRNA(Ala), serves as a bridge to cooperatively bring together the editing and aminoacylation centers thus stimulating deacylation of misacylated tRNAs.</text>
</comment>
<dbReference type="OrthoDB" id="2423964at2759"/>
<dbReference type="CDD" id="cd00673">
    <property type="entry name" value="AlaRS_core"/>
    <property type="match status" value="1"/>
</dbReference>
<dbReference type="PROSITE" id="PS50860">
    <property type="entry name" value="AA_TRNA_LIGASE_II_ALA"/>
    <property type="match status" value="1"/>
</dbReference>
<evidence type="ECO:0000256" key="9">
    <source>
        <dbReference type="ARBA" id="ARBA00022555"/>
    </source>
</evidence>
<dbReference type="SUPFAM" id="SSF54236">
    <property type="entry name" value="Ubiquitin-like"/>
    <property type="match status" value="1"/>
</dbReference>
<dbReference type="RefSeq" id="XP_022668440.1">
    <property type="nucleotide sequence ID" value="XM_022812705.1"/>
</dbReference>
<evidence type="ECO:0000256" key="13">
    <source>
        <dbReference type="ARBA" id="ARBA00022741"/>
    </source>
</evidence>
<dbReference type="FunFam" id="3.10.310.40:FF:000002">
    <property type="entry name" value="alanine--tRNA ligase, cytoplasmic"/>
    <property type="match status" value="1"/>
</dbReference>
<organism evidence="27 28">
    <name type="scientific">Varroa destructor</name>
    <name type="common">Honeybee mite</name>
    <dbReference type="NCBI Taxonomy" id="109461"/>
    <lineage>
        <taxon>Eukaryota</taxon>
        <taxon>Metazoa</taxon>
        <taxon>Ecdysozoa</taxon>
        <taxon>Arthropoda</taxon>
        <taxon>Chelicerata</taxon>
        <taxon>Arachnida</taxon>
        <taxon>Acari</taxon>
        <taxon>Parasitiformes</taxon>
        <taxon>Mesostigmata</taxon>
        <taxon>Gamasina</taxon>
        <taxon>Dermanyssoidea</taxon>
        <taxon>Varroidae</taxon>
        <taxon>Varroa</taxon>
    </lineage>
</organism>
<dbReference type="EC" id="6.1.1.7" evidence="5"/>
<dbReference type="GeneID" id="111253390"/>
<evidence type="ECO:0000256" key="18">
    <source>
        <dbReference type="ARBA" id="ARBA00022917"/>
    </source>
</evidence>
<dbReference type="InterPro" id="IPR045864">
    <property type="entry name" value="aa-tRNA-synth_II/BPL/LPL"/>
</dbReference>
<accession>A0A7M7KKY2</accession>
<evidence type="ECO:0000256" key="5">
    <source>
        <dbReference type="ARBA" id="ARBA00013168"/>
    </source>
</evidence>
<dbReference type="Gene3D" id="3.30.930.10">
    <property type="entry name" value="Bira Bifunctional Protein, Domain 2"/>
    <property type="match status" value="1"/>
</dbReference>
<dbReference type="PRINTS" id="PR00980">
    <property type="entry name" value="TRNASYNTHALA"/>
</dbReference>
<comment type="function">
    <text evidence="23">Catalyzes the attachment of alanine to tRNA(Ala) in a two-step reaction: alanine is first activated by ATP to form Ala-AMP and then transferred to the acceptor end of tRNA(Ala). Also edits incorrectly charged tRNA(Ala) via its editing domain.</text>
</comment>
<dbReference type="EnsemblMetazoa" id="XM_022812705">
    <property type="protein sequence ID" value="XP_022668440"/>
    <property type="gene ID" value="LOC111253390"/>
</dbReference>
<keyword evidence="11 23" id="KW-0479">Metal-binding</keyword>
<keyword evidence="9 23" id="KW-0820">tRNA-binding</keyword>
<dbReference type="Pfam" id="PF00240">
    <property type="entry name" value="ubiquitin"/>
    <property type="match status" value="1"/>
</dbReference>
<evidence type="ECO:0000256" key="10">
    <source>
        <dbReference type="ARBA" id="ARBA00022598"/>
    </source>
</evidence>
<comment type="subcellular location">
    <subcellularLocation>
        <location evidence="2">Cytoplasm</location>
    </subcellularLocation>
    <subcellularLocation>
        <location evidence="1">Nucleus</location>
    </subcellularLocation>
</comment>
<dbReference type="KEGG" id="vde:111253390"/>
<dbReference type="FunFam" id="3.30.980.10:FF:000004">
    <property type="entry name" value="Alanine--tRNA ligase, cytoplasmic"/>
    <property type="match status" value="1"/>
</dbReference>
<dbReference type="GO" id="GO:0005524">
    <property type="term" value="F:ATP binding"/>
    <property type="evidence" value="ECO:0007669"/>
    <property type="project" value="UniProtKB-UniRule"/>
</dbReference>
<feature type="binding site" evidence="23">
    <location>
        <position position="782"/>
    </location>
    <ligand>
        <name>Zn(2+)</name>
        <dbReference type="ChEBI" id="CHEBI:29105"/>
    </ligand>
</feature>
<comment type="similarity">
    <text evidence="4">Belongs to the ubiquitin family.</text>
</comment>
<dbReference type="Pfam" id="PF07973">
    <property type="entry name" value="tRNA_SAD"/>
    <property type="match status" value="1"/>
</dbReference>
<dbReference type="PANTHER" id="PTHR11777">
    <property type="entry name" value="ALANYL-TRNA SYNTHETASE"/>
    <property type="match status" value="1"/>
</dbReference>
<evidence type="ECO:0000256" key="20">
    <source>
        <dbReference type="ARBA" id="ARBA00023242"/>
    </source>
</evidence>
<keyword evidence="18 23" id="KW-0648">Protein biosynthesis</keyword>
<dbReference type="GO" id="GO:0005739">
    <property type="term" value="C:mitochondrion"/>
    <property type="evidence" value="ECO:0007669"/>
    <property type="project" value="TreeGrafter"/>
</dbReference>
<keyword evidence="15 23" id="KW-0067">ATP-binding</keyword>
<feature type="binding site" evidence="23">
    <location>
        <position position="778"/>
    </location>
    <ligand>
        <name>Zn(2+)</name>
        <dbReference type="ChEBI" id="CHEBI:29105"/>
    </ligand>
</feature>
<keyword evidence="10 23" id="KW-0436">Ligase</keyword>
<comment type="cofactor">
    <cofactor evidence="23">
        <name>Zn(2+)</name>
        <dbReference type="ChEBI" id="CHEBI:29105"/>
    </cofactor>
    <text evidence="23">Binds 1 zinc ion per subunit.</text>
</comment>